<dbReference type="RefSeq" id="WP_114843004.1">
    <property type="nucleotide sequence ID" value="NZ_CP031219.1"/>
</dbReference>
<evidence type="ECO:0000313" key="2">
    <source>
        <dbReference type="EMBL" id="RXK17092.1"/>
    </source>
</evidence>
<name>A0AAX2AJ80_9BACT</name>
<organism evidence="2 3">
    <name type="scientific">Malaciobacter mytili LMG 24559</name>
    <dbReference type="NCBI Taxonomy" id="1032238"/>
    <lineage>
        <taxon>Bacteria</taxon>
        <taxon>Pseudomonadati</taxon>
        <taxon>Campylobacterota</taxon>
        <taxon>Epsilonproteobacteria</taxon>
        <taxon>Campylobacterales</taxon>
        <taxon>Arcobacteraceae</taxon>
        <taxon>Malaciobacter</taxon>
    </lineage>
</organism>
<dbReference type="GO" id="GO:0005886">
    <property type="term" value="C:plasma membrane"/>
    <property type="evidence" value="ECO:0007669"/>
    <property type="project" value="TreeGrafter"/>
</dbReference>
<accession>A0AAX2AJ80</accession>
<comment type="caution">
    <text evidence="2">The sequence shown here is derived from an EMBL/GenBank/DDBJ whole genome shotgun (WGS) entry which is preliminary data.</text>
</comment>
<dbReference type="PANTHER" id="PTHR34138:SF1">
    <property type="entry name" value="CELL SHAPE-DETERMINING PROTEIN MREC"/>
    <property type="match status" value="1"/>
</dbReference>
<dbReference type="AlphaFoldDB" id="A0AAX2AJ80"/>
<feature type="domain" description="Rod shape-determining protein MreC beta-barrel core" evidence="1">
    <location>
        <begin position="149"/>
        <end position="239"/>
    </location>
</feature>
<dbReference type="Gene3D" id="2.40.10.350">
    <property type="entry name" value="Rod shape-determining protein MreC, domain 2"/>
    <property type="match status" value="1"/>
</dbReference>
<reference evidence="2 3" key="1">
    <citation type="submission" date="2017-09" db="EMBL/GenBank/DDBJ databases">
        <title>Genomics of the genus Arcobacter.</title>
        <authorList>
            <person name="Perez-Cataluna A."/>
            <person name="Figueras M.J."/>
            <person name="Salas-Masso N."/>
        </authorList>
    </citation>
    <scope>NUCLEOTIDE SEQUENCE [LARGE SCALE GENOMIC DNA]</scope>
    <source>
        <strain evidence="2 3">CECT 7386</strain>
    </source>
</reference>
<dbReference type="NCBIfam" id="NF010507">
    <property type="entry name" value="PRK13922.10-6"/>
    <property type="match status" value="1"/>
</dbReference>
<proteinExistence type="predicted"/>
<gene>
    <name evidence="2" type="ORF">CP985_00340</name>
</gene>
<dbReference type="EMBL" id="NXID01000001">
    <property type="protein sequence ID" value="RXK17092.1"/>
    <property type="molecule type" value="Genomic_DNA"/>
</dbReference>
<keyword evidence="3" id="KW-1185">Reference proteome</keyword>
<dbReference type="KEGG" id="amyt:AMYT_2661"/>
<sequence length="268" mass="31078">MNKLIFFILFLIVSLLYILDVNKLMSTNFTFFNKIKEFYIEKVISITNFTEKYFNQAKNISILKKENEELLKYKTLYIDQKTQLNEIQKKSSLQTIQESVTLVKALSYVEFDDLTRVWLDLKKEDTKIAGLIYNNFAAGIVVKKDDKALALLNGNEKANYAVFIGENSAPGIIHDYRKSKYIVAKYIPIWIDIKIGDEVITSGMDNIFFKGLKVGKVISINKMADMQEAVIAPYAQVLKERFFYLYETKAEIPKNIKVETQEEKQQPK</sequence>
<dbReference type="PANTHER" id="PTHR34138">
    <property type="entry name" value="CELL SHAPE-DETERMINING PROTEIN MREC"/>
    <property type="match status" value="1"/>
</dbReference>
<evidence type="ECO:0000313" key="3">
    <source>
        <dbReference type="Proteomes" id="UP000290092"/>
    </source>
</evidence>
<protein>
    <submittedName>
        <fullName evidence="2">Rod shape-determining protein MreC</fullName>
    </submittedName>
</protein>
<dbReference type="InterPro" id="IPR055342">
    <property type="entry name" value="MreC_beta-barrel_core"/>
</dbReference>
<dbReference type="Proteomes" id="UP000290092">
    <property type="component" value="Unassembled WGS sequence"/>
</dbReference>
<dbReference type="GO" id="GO:0008360">
    <property type="term" value="P:regulation of cell shape"/>
    <property type="evidence" value="ECO:0007669"/>
    <property type="project" value="InterPro"/>
</dbReference>
<dbReference type="InterPro" id="IPR007221">
    <property type="entry name" value="MreC"/>
</dbReference>
<evidence type="ECO:0000259" key="1">
    <source>
        <dbReference type="Pfam" id="PF04085"/>
    </source>
</evidence>
<dbReference type="Pfam" id="PF04085">
    <property type="entry name" value="MreC"/>
    <property type="match status" value="1"/>
</dbReference>
<dbReference type="InterPro" id="IPR042175">
    <property type="entry name" value="Cell/Rod_MreC_2"/>
</dbReference>